<organism evidence="1 2">
    <name type="scientific">Paenibacillus oceani</name>
    <dbReference type="NCBI Taxonomy" id="2772510"/>
    <lineage>
        <taxon>Bacteria</taxon>
        <taxon>Bacillati</taxon>
        <taxon>Bacillota</taxon>
        <taxon>Bacilli</taxon>
        <taxon>Bacillales</taxon>
        <taxon>Paenibacillaceae</taxon>
        <taxon>Paenibacillus</taxon>
    </lineage>
</organism>
<proteinExistence type="predicted"/>
<protein>
    <submittedName>
        <fullName evidence="1">Uncharacterized protein</fullName>
    </submittedName>
</protein>
<dbReference type="EMBL" id="JACXJA010000006">
    <property type="protein sequence ID" value="MBD2861516.1"/>
    <property type="molecule type" value="Genomic_DNA"/>
</dbReference>
<evidence type="ECO:0000313" key="2">
    <source>
        <dbReference type="Proteomes" id="UP000639396"/>
    </source>
</evidence>
<comment type="caution">
    <text evidence="1">The sequence shown here is derived from an EMBL/GenBank/DDBJ whole genome shotgun (WGS) entry which is preliminary data.</text>
</comment>
<sequence length="775" mass="85815">MLKRIARICFHTILIGTLLGAALSYDFKLTQEAKRAKAARDAGVKTEKETFLNSCTNTNDEGPIQMVGLDGRSSKEVKKVASNGSLVMYYDESKGMVYLESPATGKRWYTYPENQEGIASHQKPIVENPVTLRYTQGTSASPTYPYKEAGTLTPALIDGGVRVNYKLISLGISFAMEYKLTPDGFEVNVPFDSIVEENKCKVVSVEPLPYFGSGHPSENGFVFYPDGAGALMEFKKEHLEYYDQFYQSIYGGDEAFDSQTKSVVTKNPKEDIYSDPQERVALPVFGIKRGDQGFVGIVTEGEHDANIIAAPSGYQNVDIYRSSVEFMYRSSDSIFIGDSGEVPFFQGTMLEGERKVRYVLLEGDKSGYVGMAQAYRDHLIKDKGVKPVRQEQLPLRLHLVGGVVRDEIIGSTYIGMTTFAQAKETIDRFAAQGVNRLELVLEGWSDGGVYGKQPQHFPVAGKLGGDDGLTSLIEYAKSKQIPVYLDANYVLPFAPKGDYRASRDAIYGMKREVLTFYDPHPATLQVKRGTSYHMLNPGVAVNDYLKPELARYAELDVSGLRLNYMGEKLYSDLRVSSPLYRKQTIGLWQEAMELTRKQLGSVAVTGGNAYTFGFADRIDGAPADSSHYTYEDATVPFYQIALHGLIPYSSEAGNLREDPKKSFLRMVEYGAVPKYQLTHENSSKLKRTPMDGLFSSEADTWLEPAAEEYRKAAEALNKVVDATITGHERVMQDVYRTTYSNGVTIVVNYGQLSRTVNGVTVSPGGFSVVQGGSGR</sequence>
<name>A0A927C866_9BACL</name>
<evidence type="ECO:0000313" key="1">
    <source>
        <dbReference type="EMBL" id="MBD2861516.1"/>
    </source>
</evidence>
<dbReference type="InterPro" id="IPR043751">
    <property type="entry name" value="DUF5696"/>
</dbReference>
<accession>A0A927C866</accession>
<keyword evidence="2" id="KW-1185">Reference proteome</keyword>
<dbReference type="InterPro" id="IPR017853">
    <property type="entry name" value="GH"/>
</dbReference>
<dbReference type="AlphaFoldDB" id="A0A927C866"/>
<dbReference type="SUPFAM" id="SSF51445">
    <property type="entry name" value="(Trans)glycosidases"/>
    <property type="match status" value="1"/>
</dbReference>
<dbReference type="Proteomes" id="UP000639396">
    <property type="component" value="Unassembled WGS sequence"/>
</dbReference>
<gene>
    <name evidence="1" type="ORF">IDH45_05870</name>
</gene>
<reference evidence="1" key="1">
    <citation type="submission" date="2020-09" db="EMBL/GenBank/DDBJ databases">
        <title>A novel bacterium of genus Paenibacillus, isolated from South China Sea.</title>
        <authorList>
            <person name="Huang H."/>
            <person name="Mo K."/>
            <person name="Hu Y."/>
        </authorList>
    </citation>
    <scope>NUCLEOTIDE SEQUENCE</scope>
    <source>
        <strain evidence="1">IB182363</strain>
    </source>
</reference>
<dbReference type="RefSeq" id="WP_190925608.1">
    <property type="nucleotide sequence ID" value="NZ_JACXJA010000006.1"/>
</dbReference>
<dbReference type="Pfam" id="PF18952">
    <property type="entry name" value="DUF5696"/>
    <property type="match status" value="1"/>
</dbReference>